<dbReference type="Proteomes" id="UP000019102">
    <property type="component" value="Unassembled WGS sequence"/>
</dbReference>
<dbReference type="SUPFAM" id="SSF51735">
    <property type="entry name" value="NAD(P)-binding Rossmann-fold domains"/>
    <property type="match status" value="1"/>
</dbReference>
<dbReference type="InterPro" id="IPR001509">
    <property type="entry name" value="Epimerase_deHydtase"/>
</dbReference>
<feature type="domain" description="NAD-dependent epimerase/dehydratase" evidence="1">
    <location>
        <begin position="4"/>
        <end position="216"/>
    </location>
</feature>
<dbReference type="InterPro" id="IPR036291">
    <property type="entry name" value="NAD(P)-bd_dom_sf"/>
</dbReference>
<proteinExistence type="predicted"/>
<evidence type="ECO:0000313" key="2">
    <source>
        <dbReference type="EMBL" id="GAE94821.1"/>
    </source>
</evidence>
<dbReference type="OrthoDB" id="9776016at2"/>
<organism evidence="2 3">
    <name type="scientific">Gracilibacillus boraciitolerans JCM 21714</name>
    <dbReference type="NCBI Taxonomy" id="1298598"/>
    <lineage>
        <taxon>Bacteria</taxon>
        <taxon>Bacillati</taxon>
        <taxon>Bacillota</taxon>
        <taxon>Bacilli</taxon>
        <taxon>Bacillales</taxon>
        <taxon>Bacillaceae</taxon>
        <taxon>Gracilibacillus</taxon>
    </lineage>
</organism>
<evidence type="ECO:0000313" key="3">
    <source>
        <dbReference type="Proteomes" id="UP000019102"/>
    </source>
</evidence>
<name>W4VNS4_9BACI</name>
<keyword evidence="3" id="KW-1185">Reference proteome</keyword>
<sequence>MKVLFIGGTGLISSAATKLAVEQGIDLYLLTRGKRDASVPKKATMIHVDINNREEMKALLKDKHFDVVVNWINFSPKDIERDIAYFSRKTNQYIFISTVATYQSPPAFYKLDESTPPQNNPVWDYAINKIASEERLMKEYRDHSFPITIVRPSHTYGDTTIPFAVSSGAHPWTLVDRIEKGKKIIVPGGDGTSLWTITHNSDFAKGLVGLFGNMQTIGHAFHITSDEVKTWNQYLDVIGDAVGVEPKPIHMTTECISLFMPAFKGPLYGDASNSFVVDNHKIKTFVPTYMATTNFETGIRQSINYFRNNPELQTVDEQLNEKMDFAIDSYETFLASIK</sequence>
<dbReference type="RefSeq" id="WP_035725508.1">
    <property type="nucleotide sequence ID" value="NZ_BAVS01000032.1"/>
</dbReference>
<protein>
    <submittedName>
        <fullName evidence="2">NAD-dependent epimerase/dehydratase</fullName>
    </submittedName>
</protein>
<gene>
    <name evidence="2" type="ORF">JCM21714_4015</name>
</gene>
<dbReference type="PANTHER" id="PTHR43245">
    <property type="entry name" value="BIFUNCTIONAL POLYMYXIN RESISTANCE PROTEIN ARNA"/>
    <property type="match status" value="1"/>
</dbReference>
<dbReference type="AlphaFoldDB" id="W4VNS4"/>
<evidence type="ECO:0000259" key="1">
    <source>
        <dbReference type="Pfam" id="PF01370"/>
    </source>
</evidence>
<dbReference type="EMBL" id="BAVS01000032">
    <property type="protein sequence ID" value="GAE94821.1"/>
    <property type="molecule type" value="Genomic_DNA"/>
</dbReference>
<dbReference type="Gene3D" id="3.40.50.720">
    <property type="entry name" value="NAD(P)-binding Rossmann-like Domain"/>
    <property type="match status" value="1"/>
</dbReference>
<accession>W4VNS4</accession>
<dbReference type="STRING" id="1298598.JCM21714_4015"/>
<comment type="caution">
    <text evidence="2">The sequence shown here is derived from an EMBL/GenBank/DDBJ whole genome shotgun (WGS) entry which is preliminary data.</text>
</comment>
<dbReference type="eggNOG" id="COG0451">
    <property type="taxonomic scope" value="Bacteria"/>
</dbReference>
<reference evidence="2 3" key="1">
    <citation type="journal article" date="2014" name="Genome Announc.">
        <title>Draft Genome Sequence of the Boron-Tolerant and Moderately Halotolerant Bacterium Gracilibacillus boraciitolerans JCM 21714T.</title>
        <authorList>
            <person name="Ahmed I."/>
            <person name="Oshima K."/>
            <person name="Suda W."/>
            <person name="Kitamura K."/>
            <person name="Iida T."/>
            <person name="Ohmori Y."/>
            <person name="Fujiwara T."/>
            <person name="Hattori M."/>
            <person name="Ohkuma M."/>
        </authorList>
    </citation>
    <scope>NUCLEOTIDE SEQUENCE [LARGE SCALE GENOMIC DNA]</scope>
    <source>
        <strain evidence="2 3">JCM 21714</strain>
    </source>
</reference>
<dbReference type="InterPro" id="IPR050177">
    <property type="entry name" value="Lipid_A_modif_metabolic_enz"/>
</dbReference>
<dbReference type="Pfam" id="PF01370">
    <property type="entry name" value="Epimerase"/>
    <property type="match status" value="1"/>
</dbReference>